<feature type="chain" id="PRO_5046477020" evidence="6">
    <location>
        <begin position="25"/>
        <end position="996"/>
    </location>
</feature>
<evidence type="ECO:0000256" key="2">
    <source>
        <dbReference type="ARBA" id="ARBA00023136"/>
    </source>
</evidence>
<dbReference type="Proteomes" id="UP001595548">
    <property type="component" value="Unassembled WGS sequence"/>
</dbReference>
<dbReference type="InterPro" id="IPR010104">
    <property type="entry name" value="TonB_rcpt_bac"/>
</dbReference>
<evidence type="ECO:0000256" key="5">
    <source>
        <dbReference type="SAM" id="MobiDB-lite"/>
    </source>
</evidence>
<dbReference type="InterPro" id="IPR037066">
    <property type="entry name" value="Plug_dom_sf"/>
</dbReference>
<reference evidence="10" key="1">
    <citation type="journal article" date="2019" name="Int. J. Syst. Evol. Microbiol.">
        <title>The Global Catalogue of Microorganisms (GCM) 10K type strain sequencing project: providing services to taxonomists for standard genome sequencing and annotation.</title>
        <authorList>
            <consortium name="The Broad Institute Genomics Platform"/>
            <consortium name="The Broad Institute Genome Sequencing Center for Infectious Disease"/>
            <person name="Wu L."/>
            <person name="Ma J."/>
        </authorList>
    </citation>
    <scope>NUCLEOTIDE SEQUENCE [LARGE SCALE GENOMIC DNA]</scope>
    <source>
        <strain evidence="10">KCTC 52141</strain>
    </source>
</reference>
<dbReference type="RefSeq" id="WP_382415201.1">
    <property type="nucleotide sequence ID" value="NZ_AP031500.1"/>
</dbReference>
<comment type="similarity">
    <text evidence="4">Belongs to the TonB-dependent receptor family.</text>
</comment>
<keyword evidence="6" id="KW-0732">Signal</keyword>
<dbReference type="InterPro" id="IPR000531">
    <property type="entry name" value="Beta-barrel_TonB"/>
</dbReference>
<keyword evidence="3" id="KW-0998">Cell outer membrane</keyword>
<protein>
    <submittedName>
        <fullName evidence="9">TonB-dependent receptor</fullName>
    </submittedName>
</protein>
<evidence type="ECO:0000256" key="3">
    <source>
        <dbReference type="ARBA" id="ARBA00023237"/>
    </source>
</evidence>
<organism evidence="9 10">
    <name type="scientific">Gilvimarinus japonicus</name>
    <dbReference type="NCBI Taxonomy" id="1796469"/>
    <lineage>
        <taxon>Bacteria</taxon>
        <taxon>Pseudomonadati</taxon>
        <taxon>Pseudomonadota</taxon>
        <taxon>Gammaproteobacteria</taxon>
        <taxon>Cellvibrionales</taxon>
        <taxon>Cellvibrionaceae</taxon>
        <taxon>Gilvimarinus</taxon>
    </lineage>
</organism>
<accession>A0ABV7HRR7</accession>
<evidence type="ECO:0000256" key="1">
    <source>
        <dbReference type="ARBA" id="ARBA00004442"/>
    </source>
</evidence>
<comment type="subcellular location">
    <subcellularLocation>
        <location evidence="1 4">Cell outer membrane</location>
    </subcellularLocation>
</comment>
<keyword evidence="4" id="KW-0798">TonB box</keyword>
<evidence type="ECO:0000256" key="4">
    <source>
        <dbReference type="RuleBase" id="RU003357"/>
    </source>
</evidence>
<dbReference type="Gene3D" id="2.170.130.10">
    <property type="entry name" value="TonB-dependent receptor, plug domain"/>
    <property type="match status" value="1"/>
</dbReference>
<evidence type="ECO:0000259" key="8">
    <source>
        <dbReference type="Pfam" id="PF07715"/>
    </source>
</evidence>
<dbReference type="PANTHER" id="PTHR40980">
    <property type="entry name" value="PLUG DOMAIN-CONTAINING PROTEIN"/>
    <property type="match status" value="1"/>
</dbReference>
<dbReference type="InterPro" id="IPR012910">
    <property type="entry name" value="Plug_dom"/>
</dbReference>
<feature type="domain" description="TonB-dependent receptor plug" evidence="8">
    <location>
        <begin position="50"/>
        <end position="156"/>
    </location>
</feature>
<evidence type="ECO:0000256" key="6">
    <source>
        <dbReference type="SAM" id="SignalP"/>
    </source>
</evidence>
<comment type="caution">
    <text evidence="9">The sequence shown here is derived from an EMBL/GenBank/DDBJ whole genome shotgun (WGS) entry which is preliminary data.</text>
</comment>
<dbReference type="Pfam" id="PF00593">
    <property type="entry name" value="TonB_dep_Rec_b-barrel"/>
    <property type="match status" value="1"/>
</dbReference>
<keyword evidence="9" id="KW-0675">Receptor</keyword>
<evidence type="ECO:0000313" key="9">
    <source>
        <dbReference type="EMBL" id="MFC3154775.1"/>
    </source>
</evidence>
<feature type="signal peptide" evidence="6">
    <location>
        <begin position="1"/>
        <end position="24"/>
    </location>
</feature>
<dbReference type="Gene3D" id="2.40.170.20">
    <property type="entry name" value="TonB-dependent receptor, beta-barrel domain"/>
    <property type="match status" value="1"/>
</dbReference>
<feature type="compositionally biased region" description="Polar residues" evidence="5">
    <location>
        <begin position="716"/>
        <end position="727"/>
    </location>
</feature>
<dbReference type="Pfam" id="PF07715">
    <property type="entry name" value="Plug"/>
    <property type="match status" value="1"/>
</dbReference>
<evidence type="ECO:0000313" key="10">
    <source>
        <dbReference type="Proteomes" id="UP001595548"/>
    </source>
</evidence>
<feature type="region of interest" description="Disordered" evidence="5">
    <location>
        <begin position="705"/>
        <end position="732"/>
    </location>
</feature>
<sequence length="996" mass="107457">MKRTILSTSIAALMGTLPAAAVFAQDNTDVLEEVVVTGIRASLDRAMDIKRDSQGVVDAISAEDIGKFPDTNLAESLQRVTGVSIDRQNNEGSRVTVRGFGPDYNMITLNGRQMPTANINATSASSSRSFDFANLAAESVSGVDVYKTGKADLVTGGIGSTINIKTTRPLENPGLNASVGVKAVADQTNRAGDDVTPEISGIYSNTFADDTIGLAISASYQARDSASDSGNVSSGWNSLRVGSTNPGLDAFLLENYPVEEGDLMSTPQNFLYRLDDIQRERTNAQVTLQWSPIDTLTATADYTYAELDVEQQRQELSAWFGGGFNTQTGGTVFTGADADGVVTPDQLVSTDCCDVGFGVGNWGNINETSSTGLNVVWDATERLTLALDYHSSDAEAHGKDARGNDNIVTATGFERGTTRVDFSQDMPVMSVEMTDGDLTASDIISTGTSHRNSYMKSEVEQIQFDGSFDFDSGIVQSVDFGLASTEIDNRTAFSLNQGGNWGGVGYTDIGGGWNAAAGDGDNNFDDSAFEFKQLGSAFESFDQGGVYGQYVDVDYDQFSGDLARFYQQNPDGEGAGGNVFADCEGDTLCIDPEYSVDNRMKEEQTSAYAQVNLAWEMAKMPTQLALGVRYEKTDVTSSTLLPNYISGAWKTPNELLLSAEGGVFREGSGDYSNVLPNLDFSVNLLDDVLLRASYSKTISRPSYSNLQGAAVPDSPQARTYDNSTATAGNPDLDPFESTNLDFSAEWYYADGSYISLGYYAKDVENFIGTSIQQEILFPGIKNPATGPRYDEAAAVATADNFGKDVRDYYVAQGWIDGTTGELLGDTSSYDSLNYTVRVPVNEKEASIDGFEFAVQHMFGDSGFGGIVNFTTVDGDIGYDNSVIGEDQFALLGLSDSANVVAFYDKNGWQARLAYNWRDEFLSGTAQGNGQQEPAYTEAYGQVDLNVSYDITDNLNVFFEGINVTEEDIRVHGRTVNSLLFYGEQQARYALGARYSF</sequence>
<feature type="domain" description="TonB-dependent receptor-like beta-barrel" evidence="7">
    <location>
        <begin position="430"/>
        <end position="963"/>
    </location>
</feature>
<keyword evidence="10" id="KW-1185">Reference proteome</keyword>
<dbReference type="PANTHER" id="PTHR40980:SF3">
    <property type="entry name" value="TONB-DEPENDENT RECEPTOR-LIKE BETA-BARREL DOMAIN-CONTAINING PROTEIN"/>
    <property type="match status" value="1"/>
</dbReference>
<name>A0ABV7HRR7_9GAMM</name>
<proteinExistence type="inferred from homology"/>
<evidence type="ECO:0000259" key="7">
    <source>
        <dbReference type="Pfam" id="PF00593"/>
    </source>
</evidence>
<dbReference type="NCBIfam" id="TIGR01782">
    <property type="entry name" value="TonB-Xanth-Caul"/>
    <property type="match status" value="1"/>
</dbReference>
<keyword evidence="2 4" id="KW-0472">Membrane</keyword>
<dbReference type="InterPro" id="IPR036942">
    <property type="entry name" value="Beta-barrel_TonB_sf"/>
</dbReference>
<dbReference type="EMBL" id="JBHRTL010000006">
    <property type="protein sequence ID" value="MFC3154775.1"/>
    <property type="molecule type" value="Genomic_DNA"/>
</dbReference>
<dbReference type="SUPFAM" id="SSF56935">
    <property type="entry name" value="Porins"/>
    <property type="match status" value="1"/>
</dbReference>
<gene>
    <name evidence="9" type="ORF">ACFOEB_06120</name>
</gene>